<feature type="non-terminal residue" evidence="1">
    <location>
        <position position="29"/>
    </location>
</feature>
<gene>
    <name evidence="1" type="ORF">CWN47_24670</name>
</gene>
<keyword evidence="1" id="KW-0540">Nuclease</keyword>
<keyword evidence="1" id="KW-0255">Endonuclease</keyword>
<accession>A0A2N4YVN8</accession>
<keyword evidence="1" id="KW-0378">Hydrolase</keyword>
<name>A0A2N4YVN8_KLEVA</name>
<protein>
    <submittedName>
        <fullName evidence="1">Restriction endonuclease</fullName>
    </submittedName>
</protein>
<sequence length="29" mass="3341">MPSSTTLQHAIENITIWRKGEQRAPHKPL</sequence>
<comment type="caution">
    <text evidence="1">The sequence shown here is derived from an EMBL/GenBank/DDBJ whole genome shotgun (WGS) entry which is preliminary data.</text>
</comment>
<organism evidence="1 2">
    <name type="scientific">Klebsiella variicola</name>
    <dbReference type="NCBI Taxonomy" id="244366"/>
    <lineage>
        <taxon>Bacteria</taxon>
        <taxon>Pseudomonadati</taxon>
        <taxon>Pseudomonadota</taxon>
        <taxon>Gammaproteobacteria</taxon>
        <taxon>Enterobacterales</taxon>
        <taxon>Enterobacteriaceae</taxon>
        <taxon>Klebsiella/Raoultella group</taxon>
        <taxon>Klebsiella</taxon>
        <taxon>Klebsiella pneumoniae complex</taxon>
    </lineage>
</organism>
<evidence type="ECO:0000313" key="1">
    <source>
        <dbReference type="EMBL" id="PLM91856.1"/>
    </source>
</evidence>
<reference evidence="1 2" key="1">
    <citation type="submission" date="2017-11" db="EMBL/GenBank/DDBJ databases">
        <authorList>
            <person name="Han C.G."/>
        </authorList>
    </citation>
    <scope>NUCLEOTIDE SEQUENCE [LARGE SCALE GENOMIC DNA]</scope>
    <source>
        <strain evidence="1 2">A8</strain>
    </source>
</reference>
<proteinExistence type="predicted"/>
<dbReference type="Proteomes" id="UP000234412">
    <property type="component" value="Unassembled WGS sequence"/>
</dbReference>
<dbReference type="EMBL" id="PIDP01001120">
    <property type="protein sequence ID" value="PLM91856.1"/>
    <property type="molecule type" value="Genomic_DNA"/>
</dbReference>
<dbReference type="GO" id="GO:0004519">
    <property type="term" value="F:endonuclease activity"/>
    <property type="evidence" value="ECO:0007669"/>
    <property type="project" value="UniProtKB-KW"/>
</dbReference>
<reference evidence="1 2" key="2">
    <citation type="submission" date="2018-01" db="EMBL/GenBank/DDBJ databases">
        <title>Genomic study of Klebsiella pneumoniae.</title>
        <authorList>
            <person name="Yang Y."/>
            <person name="Bicalho R."/>
        </authorList>
    </citation>
    <scope>NUCLEOTIDE SEQUENCE [LARGE SCALE GENOMIC DNA]</scope>
    <source>
        <strain evidence="1 2">A8</strain>
    </source>
</reference>
<evidence type="ECO:0000313" key="2">
    <source>
        <dbReference type="Proteomes" id="UP000234412"/>
    </source>
</evidence>
<dbReference type="AlphaFoldDB" id="A0A2N4YVN8"/>